<dbReference type="AlphaFoldDB" id="A0A1U7VLC3"/>
<dbReference type="Proteomes" id="UP000189701">
    <property type="component" value="Unplaced"/>
</dbReference>
<gene>
    <name evidence="6" type="primary">LOC104219764</name>
</gene>
<sequence length="73" mass="7993">MFFLGSKVENANAKACLQKCNNEVEYMTCPSSGDEKIMPTCTNCCLAEVGCKLFRADGSLICVGNWNPDDPHE</sequence>
<dbReference type="PANTHER" id="PTHR33832:SF15">
    <property type="entry name" value="SERINE-TYPE ENDOPEPTIDASE INHIBITOR"/>
    <property type="match status" value="1"/>
</dbReference>
<dbReference type="InterPro" id="IPR003465">
    <property type="entry name" value="Prot_inh_I20"/>
</dbReference>
<name>A0A1U7VLC3_NICSY</name>
<dbReference type="InterPro" id="IPR051391">
    <property type="entry name" value="Protease_inhibitor_I20"/>
</dbReference>
<keyword evidence="3" id="KW-0722">Serine protease inhibitor</keyword>
<reference evidence="6" key="2">
    <citation type="submission" date="2025-08" db="UniProtKB">
        <authorList>
            <consortium name="RefSeq"/>
        </authorList>
    </citation>
    <scope>IDENTIFICATION</scope>
    <source>
        <tissue evidence="6">Leaf</tissue>
    </source>
</reference>
<dbReference type="OrthoDB" id="1286090at2759"/>
<dbReference type="RefSeq" id="XP_009768792.1">
    <property type="nucleotide sequence ID" value="XM_009770490.1"/>
</dbReference>
<reference evidence="5" key="1">
    <citation type="journal article" date="2013" name="Genome Biol.">
        <title>Reference genomes and transcriptomes of Nicotiana sylvestris and Nicotiana tomentosiformis.</title>
        <authorList>
            <person name="Sierro N."/>
            <person name="Battey J.N."/>
            <person name="Ouadi S."/>
            <person name="Bovet L."/>
            <person name="Goepfert S."/>
            <person name="Bakaher N."/>
            <person name="Peitsch M.C."/>
            <person name="Ivanov N.V."/>
        </authorList>
    </citation>
    <scope>NUCLEOTIDE SEQUENCE [LARGE SCALE GENOMIC DNA]</scope>
</reference>
<evidence type="ECO:0000256" key="4">
    <source>
        <dbReference type="ARBA" id="ARBA00023157"/>
    </source>
</evidence>
<evidence type="ECO:0000313" key="6">
    <source>
        <dbReference type="RefSeq" id="XP_009768792.1"/>
    </source>
</evidence>
<dbReference type="PANTHER" id="PTHR33832">
    <property type="entry name" value="SERINE-TYPE ENDOPEPTIDASE INHIBITOR"/>
    <property type="match status" value="1"/>
</dbReference>
<organism evidence="5 6">
    <name type="scientific">Nicotiana sylvestris</name>
    <name type="common">Wood tobacco</name>
    <name type="synonym">South American tobacco</name>
    <dbReference type="NCBI Taxonomy" id="4096"/>
    <lineage>
        <taxon>Eukaryota</taxon>
        <taxon>Viridiplantae</taxon>
        <taxon>Streptophyta</taxon>
        <taxon>Embryophyta</taxon>
        <taxon>Tracheophyta</taxon>
        <taxon>Spermatophyta</taxon>
        <taxon>Magnoliopsida</taxon>
        <taxon>eudicotyledons</taxon>
        <taxon>Gunneridae</taxon>
        <taxon>Pentapetalae</taxon>
        <taxon>asterids</taxon>
        <taxon>lamiids</taxon>
        <taxon>Solanales</taxon>
        <taxon>Solanaceae</taxon>
        <taxon>Nicotianoideae</taxon>
        <taxon>Nicotianeae</taxon>
        <taxon>Nicotiana</taxon>
    </lineage>
</organism>
<evidence type="ECO:0000256" key="3">
    <source>
        <dbReference type="ARBA" id="ARBA00022900"/>
    </source>
</evidence>
<accession>A0A1U7VLC3</accession>
<keyword evidence="5" id="KW-1185">Reference proteome</keyword>
<dbReference type="GO" id="GO:0004867">
    <property type="term" value="F:serine-type endopeptidase inhibitor activity"/>
    <property type="evidence" value="ECO:0007669"/>
    <property type="project" value="UniProtKB-KW"/>
</dbReference>
<keyword evidence="2" id="KW-0646">Protease inhibitor</keyword>
<dbReference type="Gene3D" id="3.30.60.30">
    <property type="match status" value="2"/>
</dbReference>
<evidence type="ECO:0000256" key="2">
    <source>
        <dbReference type="ARBA" id="ARBA00022690"/>
    </source>
</evidence>
<comment type="similarity">
    <text evidence="1">Belongs to the protease inhibitor I20 (potato type II proteinase inhibitor) family.</text>
</comment>
<evidence type="ECO:0000313" key="5">
    <source>
        <dbReference type="Proteomes" id="UP000189701"/>
    </source>
</evidence>
<proteinExistence type="inferred from homology"/>
<dbReference type="SUPFAM" id="SSF100897">
    <property type="entry name" value="Plant proteinase inhibitors"/>
    <property type="match status" value="1"/>
</dbReference>
<keyword evidence="4" id="KW-1015">Disulfide bond</keyword>
<protein>
    <submittedName>
        <fullName evidence="6">Proteinase inhibitor PSI-1.2-like</fullName>
    </submittedName>
</protein>
<dbReference type="Pfam" id="PF02428">
    <property type="entry name" value="Prot_inhib_II"/>
    <property type="match status" value="1"/>
</dbReference>
<evidence type="ECO:0000256" key="1">
    <source>
        <dbReference type="ARBA" id="ARBA00007766"/>
    </source>
</evidence>